<dbReference type="AlphaFoldDB" id="A0A844HAH8"/>
<reference evidence="1 2" key="1">
    <citation type="submission" date="2019-11" db="EMBL/GenBank/DDBJ databases">
        <authorList>
            <person name="Dong K."/>
        </authorList>
    </citation>
    <scope>NUCLEOTIDE SEQUENCE [LARGE SCALE GENOMIC DNA]</scope>
    <source>
        <strain evidence="1 2">JCM 17370</strain>
    </source>
</reference>
<dbReference type="OrthoDB" id="7779140at2"/>
<dbReference type="RefSeq" id="WP_155066125.1">
    <property type="nucleotide sequence ID" value="NZ_WMIF01000053.1"/>
</dbReference>
<name>A0A844HAH8_9RHOB</name>
<protein>
    <submittedName>
        <fullName evidence="1">Uncharacterized protein</fullName>
    </submittedName>
</protein>
<comment type="caution">
    <text evidence="1">The sequence shown here is derived from an EMBL/GenBank/DDBJ whole genome shotgun (WGS) entry which is preliminary data.</text>
</comment>
<evidence type="ECO:0000313" key="2">
    <source>
        <dbReference type="Proteomes" id="UP000442533"/>
    </source>
</evidence>
<accession>A0A844HAH8</accession>
<dbReference type="EMBL" id="WMIF01000053">
    <property type="protein sequence ID" value="MTH36621.1"/>
    <property type="molecule type" value="Genomic_DNA"/>
</dbReference>
<gene>
    <name evidence="1" type="ORF">GL279_18750</name>
</gene>
<organism evidence="1 2">
    <name type="scientific">Paracoccus limosus</name>
    <dbReference type="NCBI Taxonomy" id="913252"/>
    <lineage>
        <taxon>Bacteria</taxon>
        <taxon>Pseudomonadati</taxon>
        <taxon>Pseudomonadota</taxon>
        <taxon>Alphaproteobacteria</taxon>
        <taxon>Rhodobacterales</taxon>
        <taxon>Paracoccaceae</taxon>
        <taxon>Paracoccus</taxon>
    </lineage>
</organism>
<keyword evidence="2" id="KW-1185">Reference proteome</keyword>
<dbReference type="Proteomes" id="UP000442533">
    <property type="component" value="Unassembled WGS sequence"/>
</dbReference>
<proteinExistence type="predicted"/>
<sequence length="120" mass="13464">MMIDLLGAWRGRSGDQVAPTAAASDRQLPPDLLACVDRARVRHSRRDDHEGNPIIKLRAPAFGEFRWLGLEDAADRVAVLWPELAPALCVRAAQLLEATVTDVAMAGVEKRKRRPWVWDW</sequence>
<evidence type="ECO:0000313" key="1">
    <source>
        <dbReference type="EMBL" id="MTH36621.1"/>
    </source>
</evidence>